<organism evidence="1 2">
    <name type="scientific">Cichorium intybus</name>
    <name type="common">Chicory</name>
    <dbReference type="NCBI Taxonomy" id="13427"/>
    <lineage>
        <taxon>Eukaryota</taxon>
        <taxon>Viridiplantae</taxon>
        <taxon>Streptophyta</taxon>
        <taxon>Embryophyta</taxon>
        <taxon>Tracheophyta</taxon>
        <taxon>Spermatophyta</taxon>
        <taxon>Magnoliopsida</taxon>
        <taxon>eudicotyledons</taxon>
        <taxon>Gunneridae</taxon>
        <taxon>Pentapetalae</taxon>
        <taxon>asterids</taxon>
        <taxon>campanulids</taxon>
        <taxon>Asterales</taxon>
        <taxon>Asteraceae</taxon>
        <taxon>Cichorioideae</taxon>
        <taxon>Cichorieae</taxon>
        <taxon>Cichoriinae</taxon>
        <taxon>Cichorium</taxon>
    </lineage>
</organism>
<evidence type="ECO:0000313" key="2">
    <source>
        <dbReference type="Proteomes" id="UP001055811"/>
    </source>
</evidence>
<dbReference type="EMBL" id="CM042009">
    <property type="protein sequence ID" value="KAI3791697.1"/>
    <property type="molecule type" value="Genomic_DNA"/>
</dbReference>
<comment type="caution">
    <text evidence="1">The sequence shown here is derived from an EMBL/GenBank/DDBJ whole genome shotgun (WGS) entry which is preliminary data.</text>
</comment>
<evidence type="ECO:0000313" key="1">
    <source>
        <dbReference type="EMBL" id="KAI3791697.1"/>
    </source>
</evidence>
<protein>
    <submittedName>
        <fullName evidence="1">Uncharacterized protein</fullName>
    </submittedName>
</protein>
<gene>
    <name evidence="1" type="ORF">L2E82_05558</name>
</gene>
<dbReference type="Proteomes" id="UP001055811">
    <property type="component" value="Linkage Group LG01"/>
</dbReference>
<keyword evidence="2" id="KW-1185">Reference proteome</keyword>
<name>A0ACB9H9S2_CICIN</name>
<accession>A0ACB9H9S2</accession>
<sequence length="799" mass="89056">MTPKLKFSKSIFSPTITNPRFAFFLHQFNLIATRNKPTTSSFLIRSFKIFFESYPQVSYKKSVFGARILFPLHFTMSDTMSMASDLPFLGPRSGPSSMELQQLSRRPKHHVSPTLGELLQFVGDANSSPNVGHGVSDPLPTSPFVLSFNSLTYSVKVPRKTVLPTSLGGGDKVEVSNTKVLLDDISGEAREGEIMAVLGASGSGKSTLIDALANRIAKGSLKGTVTLNGEILESKLLKVISAYVMQDDLLFPMLTVEETLMFSAEFRLPRTLSKSKKRARVQALIDQLGLRNAAKTIIGDEGHRGVSGGERRRVSIGIDIIHDPIVLFLDEPTSGLDSTSAFMVVKVLQRIAQSGSIVIMSIHQPSYRLMSLLDKLIFLSRGQMVFSDSPSKLPEFFAQFGNPIPENEDRTEFALDFIRELEMSDLGTKRLVDFNKSWARNKNDDTRSHQGAHLSLKDAISASISRGKLVSGATNIDSNLSSSVPRFANSFWVDVLVIAKRSMLNSWRSPELYAIRLGAIIVTGTILATMFRKLDNSPRGIQERIGFFAFAMSTMFYTCAEAIPVFLQERYIFMRETAYNAYRRSSYVVSHSIMSIPSLIFLSFVFACITFWAVGLAGGTMGFFTFLLFIFASFWVGSSFVTFLSGVVTHVMLGYTVVVAVLAYFLLFSGFFITRDRIPAYWLWFHYLSLVKYPYQGVLQNEFDDPMECFVRGTQIFDNSPLGAIPDSMKLKLLKSMSQTLGVPLTSSTCLTTGADILKRQGVTDINKWGCFWITIALGFFFRILFYFALLVGSKNKRR</sequence>
<proteinExistence type="predicted"/>
<reference evidence="1 2" key="2">
    <citation type="journal article" date="2022" name="Mol. Ecol. Resour.">
        <title>The genomes of chicory, endive, great burdock and yacon provide insights into Asteraceae paleo-polyploidization history and plant inulin production.</title>
        <authorList>
            <person name="Fan W."/>
            <person name="Wang S."/>
            <person name="Wang H."/>
            <person name="Wang A."/>
            <person name="Jiang F."/>
            <person name="Liu H."/>
            <person name="Zhao H."/>
            <person name="Xu D."/>
            <person name="Zhang Y."/>
        </authorList>
    </citation>
    <scope>NUCLEOTIDE SEQUENCE [LARGE SCALE GENOMIC DNA]</scope>
    <source>
        <strain evidence="2">cv. Punajuju</strain>
        <tissue evidence="1">Leaves</tissue>
    </source>
</reference>
<reference evidence="2" key="1">
    <citation type="journal article" date="2022" name="Mol. Ecol. Resour.">
        <title>The genomes of chicory, endive, great burdock and yacon provide insights into Asteraceae palaeo-polyploidization history and plant inulin production.</title>
        <authorList>
            <person name="Fan W."/>
            <person name="Wang S."/>
            <person name="Wang H."/>
            <person name="Wang A."/>
            <person name="Jiang F."/>
            <person name="Liu H."/>
            <person name="Zhao H."/>
            <person name="Xu D."/>
            <person name="Zhang Y."/>
        </authorList>
    </citation>
    <scope>NUCLEOTIDE SEQUENCE [LARGE SCALE GENOMIC DNA]</scope>
    <source>
        <strain evidence="2">cv. Punajuju</strain>
    </source>
</reference>